<dbReference type="SUPFAM" id="SSF51230">
    <property type="entry name" value="Single hybrid motif"/>
    <property type="match status" value="1"/>
</dbReference>
<evidence type="ECO:0000313" key="2">
    <source>
        <dbReference type="Proteomes" id="UP000194360"/>
    </source>
</evidence>
<keyword evidence="2" id="KW-1185">Reference proteome</keyword>
<dbReference type="RefSeq" id="WP_085913765.1">
    <property type="nucleotide sequence ID" value="NZ_AP018920.1"/>
</dbReference>
<dbReference type="STRING" id="2074.BG845_03566"/>
<comment type="caution">
    <text evidence="1">The sequence shown here is derived from an EMBL/GenBank/DDBJ whole genome shotgun (WGS) entry which is preliminary data.</text>
</comment>
<sequence>MSAGRRLRLGLGITAVLLLVAVLTMTLNARNGIVRGHSAALAAQSYPVGTDYSGTVTEQLVQVGDEVGVGQPLFEVQSATLSRDLQQGLLDPDRVPYGIKDGSTLVVTATDPGRVESVGYAIGAFVAANSELATVQRAGSLYIEAEFILTAPDYARLPPNATVDVVLPNNERITAQAGRVQVSTEDGEARTVVQAHSPELADSTADGLFAVGTPVEATLHLRNDNLVTRASAWITDLTGFGGFTS</sequence>
<organism evidence="1 2">
    <name type="scientific">Pseudonocardia autotrophica</name>
    <name type="common">Amycolata autotrophica</name>
    <name type="synonym">Nocardia autotrophica</name>
    <dbReference type="NCBI Taxonomy" id="2074"/>
    <lineage>
        <taxon>Bacteria</taxon>
        <taxon>Bacillati</taxon>
        <taxon>Actinomycetota</taxon>
        <taxon>Actinomycetes</taxon>
        <taxon>Pseudonocardiales</taxon>
        <taxon>Pseudonocardiaceae</taxon>
        <taxon>Pseudonocardia</taxon>
    </lineage>
</organism>
<evidence type="ECO:0008006" key="3">
    <source>
        <dbReference type="Google" id="ProtNLM"/>
    </source>
</evidence>
<proteinExistence type="predicted"/>
<dbReference type="AlphaFoldDB" id="A0A1Y2MVS9"/>
<name>A0A1Y2MVS9_PSEAH</name>
<gene>
    <name evidence="1" type="ORF">BG845_03566</name>
</gene>
<dbReference type="InterPro" id="IPR011053">
    <property type="entry name" value="Single_hybrid_motif"/>
</dbReference>
<dbReference type="Proteomes" id="UP000194360">
    <property type="component" value="Unassembled WGS sequence"/>
</dbReference>
<dbReference type="Gene3D" id="2.40.50.100">
    <property type="match status" value="1"/>
</dbReference>
<dbReference type="OrthoDB" id="3725787at2"/>
<reference evidence="1 2" key="1">
    <citation type="submission" date="2016-09" db="EMBL/GenBank/DDBJ databases">
        <title>Pseudonocardia autotrophica DSM535, a candidate organism with high potential of specific P450 cytochromes.</title>
        <authorList>
            <person name="Grumaz C."/>
            <person name="Vainshtein Y."/>
            <person name="Kirstahler P."/>
            <person name="Sohn K."/>
        </authorList>
    </citation>
    <scope>NUCLEOTIDE SEQUENCE [LARGE SCALE GENOMIC DNA]</scope>
    <source>
        <strain evidence="1 2">DSM 535</strain>
    </source>
</reference>
<dbReference type="EMBL" id="MIGB01000018">
    <property type="protein sequence ID" value="OSY39293.1"/>
    <property type="molecule type" value="Genomic_DNA"/>
</dbReference>
<evidence type="ECO:0000313" key="1">
    <source>
        <dbReference type="EMBL" id="OSY39293.1"/>
    </source>
</evidence>
<protein>
    <recommendedName>
        <fullName evidence="3">HlyD family secretion protein</fullName>
    </recommendedName>
</protein>
<accession>A0A1Y2MVS9</accession>